<feature type="region of interest" description="Disordered" evidence="1">
    <location>
        <begin position="1"/>
        <end position="52"/>
    </location>
</feature>
<protein>
    <submittedName>
        <fullName evidence="2">Uncharacterized protein</fullName>
    </submittedName>
</protein>
<evidence type="ECO:0000313" key="2">
    <source>
        <dbReference type="EMBL" id="JAD75331.1"/>
    </source>
</evidence>
<organism evidence="2">
    <name type="scientific">Arundo donax</name>
    <name type="common">Giant reed</name>
    <name type="synonym">Donax arundinaceus</name>
    <dbReference type="NCBI Taxonomy" id="35708"/>
    <lineage>
        <taxon>Eukaryota</taxon>
        <taxon>Viridiplantae</taxon>
        <taxon>Streptophyta</taxon>
        <taxon>Embryophyta</taxon>
        <taxon>Tracheophyta</taxon>
        <taxon>Spermatophyta</taxon>
        <taxon>Magnoliopsida</taxon>
        <taxon>Liliopsida</taxon>
        <taxon>Poales</taxon>
        <taxon>Poaceae</taxon>
        <taxon>PACMAD clade</taxon>
        <taxon>Arundinoideae</taxon>
        <taxon>Arundineae</taxon>
        <taxon>Arundo</taxon>
    </lineage>
</organism>
<feature type="compositionally biased region" description="Basic and acidic residues" evidence="1">
    <location>
        <begin position="1"/>
        <end position="10"/>
    </location>
</feature>
<dbReference type="EMBL" id="GBRH01222564">
    <property type="protein sequence ID" value="JAD75331.1"/>
    <property type="molecule type" value="Transcribed_RNA"/>
</dbReference>
<dbReference type="PANTHER" id="PTHR47162">
    <property type="entry name" value="OS02G0192300 PROTEIN"/>
    <property type="match status" value="1"/>
</dbReference>
<reference evidence="2" key="1">
    <citation type="submission" date="2014-09" db="EMBL/GenBank/DDBJ databases">
        <authorList>
            <person name="Magalhaes I.L.F."/>
            <person name="Oliveira U."/>
            <person name="Santos F.R."/>
            <person name="Vidigal T.H.D.A."/>
            <person name="Brescovit A.D."/>
            <person name="Santos A.J."/>
        </authorList>
    </citation>
    <scope>NUCLEOTIDE SEQUENCE</scope>
    <source>
        <tissue evidence="2">Shoot tissue taken approximately 20 cm above the soil surface</tissue>
    </source>
</reference>
<proteinExistence type="predicted"/>
<name>A0A0A9CIB6_ARUDO</name>
<accession>A0A0A9CIB6</accession>
<dbReference type="AlphaFoldDB" id="A0A0A9CIB6"/>
<dbReference type="PANTHER" id="PTHR47162:SF10">
    <property type="entry name" value="METHYL-CPG-BINDING DOMAIN-CONTAINING PROTEIN 9 ISOFORM X1"/>
    <property type="match status" value="1"/>
</dbReference>
<sequence length="203" mass="22358">MSAKNIEPEGSKSGQGCPGNAGDKQMLKSRKPARDSTSGEEASSARDKPTRLLAVNGGLVPESSLRPVIGRNSHILKQLKINLLDVDAALPEEALRASKSQQIRRRSWRTFVKDAESISQVVLATNLLESMIKAEFLKNDWWYWSSFTAAMKTSTVSSLALRIYTLDDCIIYTKDLVPNTEPSDSGKPVHKGKRRKEAESLAS</sequence>
<reference evidence="2" key="2">
    <citation type="journal article" date="2015" name="Data Brief">
        <title>Shoot transcriptome of the giant reed, Arundo donax.</title>
        <authorList>
            <person name="Barrero R.A."/>
            <person name="Guerrero F.D."/>
            <person name="Moolhuijzen P."/>
            <person name="Goolsby J.A."/>
            <person name="Tidwell J."/>
            <person name="Bellgard S.E."/>
            <person name="Bellgard M.I."/>
        </authorList>
    </citation>
    <scope>NUCLEOTIDE SEQUENCE</scope>
    <source>
        <tissue evidence="2">Shoot tissue taken approximately 20 cm above the soil surface</tissue>
    </source>
</reference>
<feature type="region of interest" description="Disordered" evidence="1">
    <location>
        <begin position="180"/>
        <end position="203"/>
    </location>
</feature>
<evidence type="ECO:0000256" key="1">
    <source>
        <dbReference type="SAM" id="MobiDB-lite"/>
    </source>
</evidence>